<keyword evidence="1" id="KW-1015">Disulfide bond</keyword>
<sequence>MRFHLITAAFLWVAFVESRKIRGISSSYKRFYRERKSFLCIDGSKMIPFDQVNDDYCDCADGSDEPGKHSLITEGSAFRFQNCVIISCRHRRLTLINILFVFLYVQK</sequence>
<evidence type="ECO:0000256" key="2">
    <source>
        <dbReference type="SAM" id="SignalP"/>
    </source>
</evidence>
<dbReference type="Pfam" id="PF12999">
    <property type="entry name" value="PRKCSH-like"/>
    <property type="match status" value="1"/>
</dbReference>
<dbReference type="InterPro" id="IPR028146">
    <property type="entry name" value="PRKCSH_N"/>
</dbReference>
<dbReference type="EMBL" id="JAHRIO010010939">
    <property type="protein sequence ID" value="MEQ2161848.1"/>
    <property type="molecule type" value="Genomic_DNA"/>
</dbReference>
<dbReference type="InterPro" id="IPR039794">
    <property type="entry name" value="Gtb1-like"/>
</dbReference>
<evidence type="ECO:0000313" key="5">
    <source>
        <dbReference type="Proteomes" id="UP001476798"/>
    </source>
</evidence>
<reference evidence="4 5" key="1">
    <citation type="submission" date="2021-06" db="EMBL/GenBank/DDBJ databases">
        <authorList>
            <person name="Palmer J.M."/>
        </authorList>
    </citation>
    <scope>NUCLEOTIDE SEQUENCE [LARGE SCALE GENOMIC DNA]</scope>
    <source>
        <strain evidence="4 5">GA_2019</strain>
        <tissue evidence="4">Muscle</tissue>
    </source>
</reference>
<keyword evidence="2" id="KW-0732">Signal</keyword>
<accession>A0ABV0MTT0</accession>
<feature type="chain" id="PRO_5047182398" description="Glucosidase II beta subunit N-terminal domain-containing protein" evidence="2">
    <location>
        <begin position="19"/>
        <end position="107"/>
    </location>
</feature>
<dbReference type="PANTHER" id="PTHR12630:SF22">
    <property type="entry name" value="GLUCOSIDASE 2 SUBUNIT BETA"/>
    <property type="match status" value="1"/>
</dbReference>
<dbReference type="Proteomes" id="UP001476798">
    <property type="component" value="Unassembled WGS sequence"/>
</dbReference>
<feature type="signal peptide" evidence="2">
    <location>
        <begin position="1"/>
        <end position="18"/>
    </location>
</feature>
<proteinExistence type="predicted"/>
<gene>
    <name evidence="4" type="ORF">GOODEAATRI_013798</name>
</gene>
<feature type="domain" description="Glucosidase II beta subunit N-terminal" evidence="3">
    <location>
        <begin position="18"/>
        <end position="75"/>
    </location>
</feature>
<dbReference type="Gene3D" id="4.10.400.10">
    <property type="entry name" value="Low-density Lipoprotein Receptor"/>
    <property type="match status" value="1"/>
</dbReference>
<dbReference type="SUPFAM" id="SSF57424">
    <property type="entry name" value="LDL receptor-like module"/>
    <property type="match status" value="1"/>
</dbReference>
<comment type="caution">
    <text evidence="4">The sequence shown here is derived from an EMBL/GenBank/DDBJ whole genome shotgun (WGS) entry which is preliminary data.</text>
</comment>
<evidence type="ECO:0000259" key="3">
    <source>
        <dbReference type="Pfam" id="PF12999"/>
    </source>
</evidence>
<name>A0ABV0MTT0_9TELE</name>
<organism evidence="4 5">
    <name type="scientific">Goodea atripinnis</name>
    <dbReference type="NCBI Taxonomy" id="208336"/>
    <lineage>
        <taxon>Eukaryota</taxon>
        <taxon>Metazoa</taxon>
        <taxon>Chordata</taxon>
        <taxon>Craniata</taxon>
        <taxon>Vertebrata</taxon>
        <taxon>Euteleostomi</taxon>
        <taxon>Actinopterygii</taxon>
        <taxon>Neopterygii</taxon>
        <taxon>Teleostei</taxon>
        <taxon>Neoteleostei</taxon>
        <taxon>Acanthomorphata</taxon>
        <taxon>Ovalentaria</taxon>
        <taxon>Atherinomorphae</taxon>
        <taxon>Cyprinodontiformes</taxon>
        <taxon>Goodeidae</taxon>
        <taxon>Goodea</taxon>
    </lineage>
</organism>
<evidence type="ECO:0000313" key="4">
    <source>
        <dbReference type="EMBL" id="MEQ2161848.1"/>
    </source>
</evidence>
<dbReference type="PANTHER" id="PTHR12630">
    <property type="entry name" value="N-LINKED OLIGOSACCHARIDE PROCESSING"/>
    <property type="match status" value="1"/>
</dbReference>
<dbReference type="InterPro" id="IPR036055">
    <property type="entry name" value="LDL_receptor-like_sf"/>
</dbReference>
<protein>
    <recommendedName>
        <fullName evidence="3">Glucosidase II beta subunit N-terminal domain-containing protein</fullName>
    </recommendedName>
</protein>
<keyword evidence="5" id="KW-1185">Reference proteome</keyword>
<evidence type="ECO:0000256" key="1">
    <source>
        <dbReference type="ARBA" id="ARBA00023157"/>
    </source>
</evidence>